<keyword evidence="7" id="KW-1185">Reference proteome</keyword>
<dbReference type="GO" id="GO:0003700">
    <property type="term" value="F:DNA-binding transcription factor activity"/>
    <property type="evidence" value="ECO:0007669"/>
    <property type="project" value="InterPro"/>
</dbReference>
<dbReference type="PANTHER" id="PTHR30419">
    <property type="entry name" value="HTH-TYPE TRANSCRIPTIONAL REGULATOR YBHD"/>
    <property type="match status" value="1"/>
</dbReference>
<reference evidence="7" key="1">
    <citation type="journal article" date="2020" name="Appl. Environ. Microbiol.">
        <title>Diazotrophic Anaeromyxobacter Isolates from Soils.</title>
        <authorList>
            <person name="Masuda Y."/>
            <person name="Yamanaka H."/>
            <person name="Xu Z.X."/>
            <person name="Shiratori Y."/>
            <person name="Aono T."/>
            <person name="Amachi S."/>
            <person name="Senoo K."/>
            <person name="Itoh H."/>
        </authorList>
    </citation>
    <scope>NUCLEOTIDE SEQUENCE [LARGE SCALE GENOMIC DNA]</scope>
    <source>
        <strain evidence="7">R267</strain>
    </source>
</reference>
<proteinExistence type="inferred from homology"/>
<dbReference type="AlphaFoldDB" id="A0A7I9VJ75"/>
<dbReference type="GO" id="GO:0003677">
    <property type="term" value="F:DNA binding"/>
    <property type="evidence" value="ECO:0007669"/>
    <property type="project" value="UniProtKB-KW"/>
</dbReference>
<dbReference type="GO" id="GO:0005829">
    <property type="term" value="C:cytosol"/>
    <property type="evidence" value="ECO:0007669"/>
    <property type="project" value="TreeGrafter"/>
</dbReference>
<dbReference type="Pfam" id="PF03466">
    <property type="entry name" value="LysR_substrate"/>
    <property type="match status" value="1"/>
</dbReference>
<dbReference type="Pfam" id="PF00126">
    <property type="entry name" value="HTH_1"/>
    <property type="match status" value="1"/>
</dbReference>
<dbReference type="Gene3D" id="3.40.190.290">
    <property type="match status" value="1"/>
</dbReference>
<dbReference type="FunFam" id="1.10.10.10:FF:000001">
    <property type="entry name" value="LysR family transcriptional regulator"/>
    <property type="match status" value="1"/>
</dbReference>
<comment type="similarity">
    <text evidence="1">Belongs to the LysR transcriptional regulatory family.</text>
</comment>
<sequence length="306" mass="32519">MDVRSLRAFAAVVRQGGFTRAGAALHLTQPAVSKLVKGLEEELGVPLLLRAGRRVELTDAGRAVAERAQAVLDALRSVEEAVGDVAAVRRGRLRVGLPPMVGASLFPGVIAGYRRAHPGVELAVREEGARRVEELVLAGDLDLGVTLLPTSAALEVLPLHRDVLRAVLHPRHPLARRRRLALRDLAATPLVLYRPDFVLHGRILEACRAAGFTPQVAAESAQWDFIAGLAAAGVGAALLPGTLCRALPASRLAAVPLADPVIAWDLALAWRRGAWLPAAARAWVELTSRSLARPLPPPLVRLGGRG</sequence>
<dbReference type="PANTHER" id="PTHR30419:SF8">
    <property type="entry name" value="NITROGEN ASSIMILATION TRANSCRIPTIONAL ACTIVATOR-RELATED"/>
    <property type="match status" value="1"/>
</dbReference>
<dbReference type="EMBL" id="BJTG01000003">
    <property type="protein sequence ID" value="GEJ56461.1"/>
    <property type="molecule type" value="Genomic_DNA"/>
</dbReference>
<organism evidence="6 7">
    <name type="scientific">Anaeromyxobacter diazotrophicus</name>
    <dbReference type="NCBI Taxonomy" id="2590199"/>
    <lineage>
        <taxon>Bacteria</taxon>
        <taxon>Pseudomonadati</taxon>
        <taxon>Myxococcota</taxon>
        <taxon>Myxococcia</taxon>
        <taxon>Myxococcales</taxon>
        <taxon>Cystobacterineae</taxon>
        <taxon>Anaeromyxobacteraceae</taxon>
        <taxon>Anaeromyxobacter</taxon>
    </lineage>
</organism>
<dbReference type="Proteomes" id="UP000503640">
    <property type="component" value="Unassembled WGS sequence"/>
</dbReference>
<keyword evidence="3" id="KW-0238">DNA-binding</keyword>
<dbReference type="RefSeq" id="WP_176063981.1">
    <property type="nucleotide sequence ID" value="NZ_BJTG01000003.1"/>
</dbReference>
<evidence type="ECO:0000313" key="6">
    <source>
        <dbReference type="EMBL" id="GEJ56461.1"/>
    </source>
</evidence>
<dbReference type="SUPFAM" id="SSF46785">
    <property type="entry name" value="Winged helix' DNA-binding domain"/>
    <property type="match status" value="1"/>
</dbReference>
<dbReference type="InterPro" id="IPR000847">
    <property type="entry name" value="LysR_HTH_N"/>
</dbReference>
<evidence type="ECO:0000256" key="4">
    <source>
        <dbReference type="ARBA" id="ARBA00023163"/>
    </source>
</evidence>
<dbReference type="InterPro" id="IPR050950">
    <property type="entry name" value="HTH-type_LysR_regulators"/>
</dbReference>
<accession>A0A7I9VJ75</accession>
<dbReference type="Gene3D" id="1.10.10.10">
    <property type="entry name" value="Winged helix-like DNA-binding domain superfamily/Winged helix DNA-binding domain"/>
    <property type="match status" value="1"/>
</dbReference>
<dbReference type="PROSITE" id="PS50931">
    <property type="entry name" value="HTH_LYSR"/>
    <property type="match status" value="1"/>
</dbReference>
<evidence type="ECO:0000256" key="2">
    <source>
        <dbReference type="ARBA" id="ARBA00023015"/>
    </source>
</evidence>
<dbReference type="InterPro" id="IPR005119">
    <property type="entry name" value="LysR_subst-bd"/>
</dbReference>
<evidence type="ECO:0000259" key="5">
    <source>
        <dbReference type="PROSITE" id="PS50931"/>
    </source>
</evidence>
<protein>
    <submittedName>
        <fullName evidence="6">LysR family transcriptional regulator</fullName>
    </submittedName>
</protein>
<feature type="domain" description="HTH lysR-type" evidence="5">
    <location>
        <begin position="1"/>
        <end position="58"/>
    </location>
</feature>
<evidence type="ECO:0000256" key="3">
    <source>
        <dbReference type="ARBA" id="ARBA00023125"/>
    </source>
</evidence>
<dbReference type="SUPFAM" id="SSF53850">
    <property type="entry name" value="Periplasmic binding protein-like II"/>
    <property type="match status" value="1"/>
</dbReference>
<dbReference type="PRINTS" id="PR00039">
    <property type="entry name" value="HTHLYSR"/>
</dbReference>
<dbReference type="InterPro" id="IPR036388">
    <property type="entry name" value="WH-like_DNA-bd_sf"/>
</dbReference>
<comment type="caution">
    <text evidence="6">The sequence shown here is derived from an EMBL/GenBank/DDBJ whole genome shotgun (WGS) entry which is preliminary data.</text>
</comment>
<evidence type="ECO:0000313" key="7">
    <source>
        <dbReference type="Proteomes" id="UP000503640"/>
    </source>
</evidence>
<dbReference type="InterPro" id="IPR036390">
    <property type="entry name" value="WH_DNA-bd_sf"/>
</dbReference>
<gene>
    <name evidence="6" type="ORF">AMYX_12020</name>
</gene>
<keyword evidence="2" id="KW-0805">Transcription regulation</keyword>
<keyword evidence="4" id="KW-0804">Transcription</keyword>
<name>A0A7I9VJ75_9BACT</name>
<evidence type="ECO:0000256" key="1">
    <source>
        <dbReference type="ARBA" id="ARBA00009437"/>
    </source>
</evidence>